<dbReference type="OrthoDB" id="10068428at2759"/>
<keyword evidence="1" id="KW-0472">Membrane</keyword>
<keyword evidence="1" id="KW-0812">Transmembrane</keyword>
<dbReference type="GO" id="GO:0000976">
    <property type="term" value="F:transcription cis-regulatory region binding"/>
    <property type="evidence" value="ECO:0007669"/>
    <property type="project" value="TreeGrafter"/>
</dbReference>
<dbReference type="EMBL" id="UZAE01007663">
    <property type="protein sequence ID" value="VDO02487.1"/>
    <property type="molecule type" value="Genomic_DNA"/>
</dbReference>
<dbReference type="GO" id="GO:0006357">
    <property type="term" value="P:regulation of transcription by RNA polymerase II"/>
    <property type="evidence" value="ECO:0007669"/>
    <property type="project" value="TreeGrafter"/>
</dbReference>
<gene>
    <name evidence="2" type="ORF">HNAJ_LOCUS6627</name>
</gene>
<reference evidence="2 3" key="1">
    <citation type="submission" date="2018-11" db="EMBL/GenBank/DDBJ databases">
        <authorList>
            <consortium name="Pathogen Informatics"/>
        </authorList>
    </citation>
    <scope>NUCLEOTIDE SEQUENCE [LARGE SCALE GENOMIC DNA]</scope>
</reference>
<evidence type="ECO:0000256" key="1">
    <source>
        <dbReference type="SAM" id="Phobius"/>
    </source>
</evidence>
<name>A0A3P7SZU7_RODNA</name>
<feature type="transmembrane region" description="Helical" evidence="1">
    <location>
        <begin position="76"/>
        <end position="92"/>
    </location>
</feature>
<keyword evidence="3" id="KW-1185">Reference proteome</keyword>
<dbReference type="InterPro" id="IPR051232">
    <property type="entry name" value="ARID/SWI1_ChromRemod"/>
</dbReference>
<dbReference type="GO" id="GO:0005634">
    <property type="term" value="C:nucleus"/>
    <property type="evidence" value="ECO:0007669"/>
    <property type="project" value="TreeGrafter"/>
</dbReference>
<protein>
    <submittedName>
        <fullName evidence="2">Uncharacterized protein</fullName>
    </submittedName>
</protein>
<organism evidence="2 3">
    <name type="scientific">Rodentolepis nana</name>
    <name type="common">Dwarf tapeworm</name>
    <name type="synonym">Hymenolepis nana</name>
    <dbReference type="NCBI Taxonomy" id="102285"/>
    <lineage>
        <taxon>Eukaryota</taxon>
        <taxon>Metazoa</taxon>
        <taxon>Spiralia</taxon>
        <taxon>Lophotrochozoa</taxon>
        <taxon>Platyhelminthes</taxon>
        <taxon>Cestoda</taxon>
        <taxon>Eucestoda</taxon>
        <taxon>Cyclophyllidea</taxon>
        <taxon>Hymenolepididae</taxon>
        <taxon>Rodentolepis</taxon>
    </lineage>
</organism>
<keyword evidence="1" id="KW-1133">Transmembrane helix</keyword>
<evidence type="ECO:0000313" key="3">
    <source>
        <dbReference type="Proteomes" id="UP000278807"/>
    </source>
</evidence>
<proteinExistence type="predicted"/>
<dbReference type="Proteomes" id="UP000278807">
    <property type="component" value="Unassembled WGS sequence"/>
</dbReference>
<evidence type="ECO:0000313" key="2">
    <source>
        <dbReference type="EMBL" id="VDO02487.1"/>
    </source>
</evidence>
<dbReference type="PANTHER" id="PTHR13964">
    <property type="entry name" value="RBP-RELATED"/>
    <property type="match status" value="1"/>
</dbReference>
<sequence>MVLKRTQLVMKGERHFKESETLDRLPLTNPEQFKQPVIDPSRRYHKVKKMGQLSPANSLSHRPKIGKRILIKSRDIGNGSSITFFIFIVIFFF</sequence>
<dbReference type="PANTHER" id="PTHR13964:SF27">
    <property type="entry name" value="HAT-TRICK, ISOFORM D"/>
    <property type="match status" value="1"/>
</dbReference>
<dbReference type="Gene3D" id="2.30.30.140">
    <property type="match status" value="1"/>
</dbReference>
<accession>A0A3P7SZU7</accession>
<dbReference type="AlphaFoldDB" id="A0A3P7SZU7"/>